<keyword evidence="4" id="KW-1185">Reference proteome</keyword>
<feature type="coiled-coil region" evidence="1">
    <location>
        <begin position="191"/>
        <end position="254"/>
    </location>
</feature>
<dbReference type="EMBL" id="CAJNJA010069395">
    <property type="protein sequence ID" value="CAE7897729.1"/>
    <property type="molecule type" value="Genomic_DNA"/>
</dbReference>
<evidence type="ECO:0000256" key="1">
    <source>
        <dbReference type="SAM" id="Coils"/>
    </source>
</evidence>
<feature type="compositionally biased region" description="Basic and acidic residues" evidence="2">
    <location>
        <begin position="74"/>
        <end position="83"/>
    </location>
</feature>
<feature type="coiled-coil region" evidence="1">
    <location>
        <begin position="103"/>
        <end position="151"/>
    </location>
</feature>
<organism evidence="3 4">
    <name type="scientific">Symbiodinium necroappetens</name>
    <dbReference type="NCBI Taxonomy" id="1628268"/>
    <lineage>
        <taxon>Eukaryota</taxon>
        <taxon>Sar</taxon>
        <taxon>Alveolata</taxon>
        <taxon>Dinophyceae</taxon>
        <taxon>Suessiales</taxon>
        <taxon>Symbiodiniaceae</taxon>
        <taxon>Symbiodinium</taxon>
    </lineage>
</organism>
<evidence type="ECO:0000313" key="4">
    <source>
        <dbReference type="Proteomes" id="UP000601435"/>
    </source>
</evidence>
<sequence length="256" mass="28752">APTVVPPKFGATVVPPRMAMGSMGPPKAIPPRRPATTAAEVLQEVNEKQETPGKEPQPRQPGGRGARPNRPSQKNRETGRSFERLADRLLTANEKLLTETAALQWQEAQNFELRSQMQEQEANFAQQLQLLTQQKEQLETANLQANAAHQQLLASLPELSQSGQYKQLYLNAEACRAELQGRLEKVTGDNLKQMQVMLDEKQKAAEERRAQLIKEHVRQLQGKEAELKAQRQELTALTEEVLQKDAEITALKKQQQ</sequence>
<dbReference type="OrthoDB" id="439275at2759"/>
<dbReference type="AlphaFoldDB" id="A0A813BAC8"/>
<feature type="compositionally biased region" description="Basic and acidic residues" evidence="2">
    <location>
        <begin position="45"/>
        <end position="57"/>
    </location>
</feature>
<protein>
    <submittedName>
        <fullName evidence="3">Uncharacterized protein</fullName>
    </submittedName>
</protein>
<comment type="caution">
    <text evidence="3">The sequence shown here is derived from an EMBL/GenBank/DDBJ whole genome shotgun (WGS) entry which is preliminary data.</text>
</comment>
<feature type="non-terminal residue" evidence="3">
    <location>
        <position position="1"/>
    </location>
</feature>
<dbReference type="Proteomes" id="UP000601435">
    <property type="component" value="Unassembled WGS sequence"/>
</dbReference>
<evidence type="ECO:0000256" key="2">
    <source>
        <dbReference type="SAM" id="MobiDB-lite"/>
    </source>
</evidence>
<reference evidence="3" key="1">
    <citation type="submission" date="2021-02" db="EMBL/GenBank/DDBJ databases">
        <authorList>
            <person name="Dougan E. K."/>
            <person name="Rhodes N."/>
            <person name="Thang M."/>
            <person name="Chan C."/>
        </authorList>
    </citation>
    <scope>NUCLEOTIDE SEQUENCE</scope>
</reference>
<accession>A0A813BAC8</accession>
<proteinExistence type="predicted"/>
<evidence type="ECO:0000313" key="3">
    <source>
        <dbReference type="EMBL" id="CAE7897729.1"/>
    </source>
</evidence>
<feature type="region of interest" description="Disordered" evidence="2">
    <location>
        <begin position="1"/>
        <end position="83"/>
    </location>
</feature>
<keyword evidence="1" id="KW-0175">Coiled coil</keyword>
<name>A0A813BAC8_9DINO</name>
<gene>
    <name evidence="3" type="ORF">SNEC2469_LOCUS30121</name>
</gene>
<feature type="non-terminal residue" evidence="3">
    <location>
        <position position="256"/>
    </location>
</feature>